<comment type="subcellular location">
    <subcellularLocation>
        <location evidence="1">Cell membrane</location>
        <topology evidence="1">Peripheral membrane protein</topology>
    </subcellularLocation>
</comment>
<organism evidence="8 9">
    <name type="scientific">Sinocyclocheilus anshuiensis</name>
    <dbReference type="NCBI Taxonomy" id="1608454"/>
    <lineage>
        <taxon>Eukaryota</taxon>
        <taxon>Metazoa</taxon>
        <taxon>Chordata</taxon>
        <taxon>Craniata</taxon>
        <taxon>Vertebrata</taxon>
        <taxon>Euteleostomi</taxon>
        <taxon>Actinopterygii</taxon>
        <taxon>Neopterygii</taxon>
        <taxon>Teleostei</taxon>
        <taxon>Ostariophysi</taxon>
        <taxon>Cypriniformes</taxon>
        <taxon>Cyprinidae</taxon>
        <taxon>Cyprininae</taxon>
        <taxon>Sinocyclocheilus</taxon>
    </lineage>
</organism>
<reference evidence="8" key="1">
    <citation type="submission" date="2025-08" db="UniProtKB">
        <authorList>
            <consortium name="Ensembl"/>
        </authorList>
    </citation>
    <scope>IDENTIFICATION</scope>
</reference>
<feature type="compositionally biased region" description="Low complexity" evidence="6">
    <location>
        <begin position="248"/>
        <end position="260"/>
    </location>
</feature>
<dbReference type="PANTHER" id="PTHR10652">
    <property type="entry name" value="ADENYLYL CYCLASE-ASSOCIATED PROTEIN"/>
    <property type="match status" value="1"/>
</dbReference>
<evidence type="ECO:0000256" key="2">
    <source>
        <dbReference type="ARBA" id="ARBA00007659"/>
    </source>
</evidence>
<dbReference type="GO" id="GO:0007015">
    <property type="term" value="P:actin filament organization"/>
    <property type="evidence" value="ECO:0007669"/>
    <property type="project" value="TreeGrafter"/>
</dbReference>
<feature type="compositionally biased region" description="Low complexity" evidence="6">
    <location>
        <begin position="192"/>
        <end position="202"/>
    </location>
</feature>
<keyword evidence="9" id="KW-1185">Reference proteome</keyword>
<dbReference type="InterPro" id="IPR017901">
    <property type="entry name" value="C-CAP_CF_C-like"/>
</dbReference>
<keyword evidence="3" id="KW-1003">Cell membrane</keyword>
<dbReference type="SUPFAM" id="SSF101278">
    <property type="entry name" value="N-terminal domain of adenylylcyclase associated protein, CAP"/>
    <property type="match status" value="1"/>
</dbReference>
<keyword evidence="4" id="KW-0472">Membrane</keyword>
<feature type="compositionally biased region" description="Low complexity" evidence="6">
    <location>
        <begin position="164"/>
        <end position="176"/>
    </location>
</feature>
<dbReference type="GO" id="GO:0000902">
    <property type="term" value="P:cell morphogenesis"/>
    <property type="evidence" value="ECO:0007669"/>
    <property type="project" value="TreeGrafter"/>
</dbReference>
<dbReference type="FunFam" id="1.25.40.330:FF:000001">
    <property type="entry name" value="Adenylyl cyclase-associated protein"/>
    <property type="match status" value="1"/>
</dbReference>
<dbReference type="PROSITE" id="PS01088">
    <property type="entry name" value="CAP_1"/>
    <property type="match status" value="1"/>
</dbReference>
<dbReference type="InterPro" id="IPR006599">
    <property type="entry name" value="CARP_motif"/>
</dbReference>
<dbReference type="GO" id="GO:0005737">
    <property type="term" value="C:cytoplasm"/>
    <property type="evidence" value="ECO:0007669"/>
    <property type="project" value="TreeGrafter"/>
</dbReference>
<dbReference type="GO" id="GO:0003779">
    <property type="term" value="F:actin binding"/>
    <property type="evidence" value="ECO:0007669"/>
    <property type="project" value="InterPro"/>
</dbReference>
<dbReference type="InterPro" id="IPR036223">
    <property type="entry name" value="CAP_C_sf"/>
</dbReference>
<dbReference type="InterPro" id="IPR036222">
    <property type="entry name" value="CAP_N_sf"/>
</dbReference>
<dbReference type="InterPro" id="IPR053950">
    <property type="entry name" value="CAP_N"/>
</dbReference>
<dbReference type="GO" id="GO:0005886">
    <property type="term" value="C:plasma membrane"/>
    <property type="evidence" value="ECO:0007669"/>
    <property type="project" value="UniProtKB-SubCell"/>
</dbReference>
<dbReference type="Gene3D" id="2.160.20.70">
    <property type="match status" value="1"/>
</dbReference>
<dbReference type="FunFam" id="2.160.20.70:FF:000001">
    <property type="entry name" value="Adenylyl cyclase-associated protein"/>
    <property type="match status" value="1"/>
</dbReference>
<dbReference type="InterPro" id="IPR016098">
    <property type="entry name" value="CAP/MinC_C"/>
</dbReference>
<dbReference type="InterPro" id="IPR013912">
    <property type="entry name" value="Adenylate_cyclase-assoc_CAP_C"/>
</dbReference>
<name>A0A671LAP5_9TELE</name>
<dbReference type="InterPro" id="IPR018106">
    <property type="entry name" value="CAP_CS_N"/>
</dbReference>
<evidence type="ECO:0000256" key="4">
    <source>
        <dbReference type="ARBA" id="ARBA00023136"/>
    </source>
</evidence>
<dbReference type="InterPro" id="IPR001837">
    <property type="entry name" value="Adenylate_cyclase-assoc_CAP"/>
</dbReference>
<dbReference type="Proteomes" id="UP000472260">
    <property type="component" value="Unassembled WGS sequence"/>
</dbReference>
<evidence type="ECO:0000256" key="3">
    <source>
        <dbReference type="ARBA" id="ARBA00022475"/>
    </source>
</evidence>
<dbReference type="Pfam" id="PF01213">
    <property type="entry name" value="CAP_N-CM"/>
    <property type="match status" value="1"/>
</dbReference>
<sequence>MAELVGLVQRLEVAVGRLEAMSSSGGGGGPAAASGGIKKTVNQICLTMISTSVLTSLLAPMSKVIQEVQSFREKNRSSPVFNHLSAVSESVPALGWVAMAPKPGPYVKEMQDAAMFYTNRVLKDYKEKDKMHVEWVSTYVSIWTELQAYIKQHHTTGLSWSKTGPVASGGAPSGGAPAPPPPGPPPPPMNLDKSSSGDSGAASHNALFASINKGADITKGLKHVSDDQKTHKNPTLKVQGGPLPSGPKPFAARPTAAASPARTLPPVLELDGKKWKVENQEGAHGLVISDTELKQVVYAFKCNNSTLQVKGKINSIILDNCKKLGLVFDDVVGIVEVINCKDVKVQVMGKVPTISINKTDGCHVYLNKDSLSCEIISAKSSEMNVLVPNKDGEYTEIPVPEQFKTVWDGSKLVTTATEIAG</sequence>
<accession>A0A671LAP5</accession>
<evidence type="ECO:0000259" key="7">
    <source>
        <dbReference type="PROSITE" id="PS51329"/>
    </source>
</evidence>
<dbReference type="GO" id="GO:0019933">
    <property type="term" value="P:cAMP-mediated signaling"/>
    <property type="evidence" value="ECO:0007669"/>
    <property type="project" value="TreeGrafter"/>
</dbReference>
<evidence type="ECO:0000256" key="1">
    <source>
        <dbReference type="ARBA" id="ARBA00004202"/>
    </source>
</evidence>
<dbReference type="SMART" id="SM00673">
    <property type="entry name" value="CARP"/>
    <property type="match status" value="2"/>
</dbReference>
<dbReference type="Gene3D" id="1.25.40.330">
    <property type="entry name" value="Adenylate cyclase-associated CAP, N-terminal domain"/>
    <property type="match status" value="1"/>
</dbReference>
<gene>
    <name evidence="8" type="primary">LOC107696560</name>
</gene>
<evidence type="ECO:0000256" key="5">
    <source>
        <dbReference type="RuleBase" id="RU000647"/>
    </source>
</evidence>
<feature type="domain" description="C-CAP/cofactor C-like" evidence="7">
    <location>
        <begin position="265"/>
        <end position="399"/>
    </location>
</feature>
<feature type="region of interest" description="Disordered" evidence="6">
    <location>
        <begin position="224"/>
        <end position="260"/>
    </location>
</feature>
<dbReference type="PANTHER" id="PTHR10652:SF25">
    <property type="entry name" value="ADENYLYL CYCLASE-ASSOCIATED PROTEIN"/>
    <property type="match status" value="1"/>
</dbReference>
<evidence type="ECO:0000313" key="8">
    <source>
        <dbReference type="Ensembl" id="ENSSANP00000017348.1"/>
    </source>
</evidence>
<comment type="similarity">
    <text evidence="2 5">Belongs to the CAP family.</text>
</comment>
<reference evidence="8" key="2">
    <citation type="submission" date="2025-09" db="UniProtKB">
        <authorList>
            <consortium name="Ensembl"/>
        </authorList>
    </citation>
    <scope>IDENTIFICATION</scope>
</reference>
<feature type="compositionally biased region" description="Pro residues" evidence="6">
    <location>
        <begin position="177"/>
        <end position="189"/>
    </location>
</feature>
<dbReference type="Pfam" id="PF21938">
    <property type="entry name" value="CAP_N"/>
    <property type="match status" value="1"/>
</dbReference>
<feature type="region of interest" description="Disordered" evidence="6">
    <location>
        <begin position="158"/>
        <end position="202"/>
    </location>
</feature>
<dbReference type="SUPFAM" id="SSF69340">
    <property type="entry name" value="C-terminal domain of adenylylcyclase associated protein"/>
    <property type="match status" value="1"/>
</dbReference>
<dbReference type="GO" id="GO:0008179">
    <property type="term" value="F:adenylate cyclase binding"/>
    <property type="evidence" value="ECO:0007669"/>
    <property type="project" value="TreeGrafter"/>
</dbReference>
<proteinExistence type="inferred from homology"/>
<evidence type="ECO:0000313" key="9">
    <source>
        <dbReference type="Proteomes" id="UP000472260"/>
    </source>
</evidence>
<dbReference type="Ensembl" id="ENSSANT00000018524.1">
    <property type="protein sequence ID" value="ENSSANP00000017348.1"/>
    <property type="gene ID" value="ENSSANG00000008753.1"/>
</dbReference>
<dbReference type="Pfam" id="PF08603">
    <property type="entry name" value="CAP_C"/>
    <property type="match status" value="1"/>
</dbReference>
<dbReference type="AlphaFoldDB" id="A0A671LAP5"/>
<evidence type="ECO:0000256" key="6">
    <source>
        <dbReference type="SAM" id="MobiDB-lite"/>
    </source>
</evidence>
<dbReference type="InterPro" id="IPR013992">
    <property type="entry name" value="Adenylate_cyclase-assoc_CAP_N"/>
</dbReference>
<dbReference type="PROSITE" id="PS51329">
    <property type="entry name" value="C_CAP_COFACTOR_C"/>
    <property type="match status" value="1"/>
</dbReference>
<protein>
    <recommendedName>
        <fullName evidence="5">Adenylyl cyclase-associated protein</fullName>
    </recommendedName>
</protein>